<organism evidence="4 5">
    <name type="scientific">Artemisia annua</name>
    <name type="common">Sweet wormwood</name>
    <dbReference type="NCBI Taxonomy" id="35608"/>
    <lineage>
        <taxon>Eukaryota</taxon>
        <taxon>Viridiplantae</taxon>
        <taxon>Streptophyta</taxon>
        <taxon>Embryophyta</taxon>
        <taxon>Tracheophyta</taxon>
        <taxon>Spermatophyta</taxon>
        <taxon>Magnoliopsida</taxon>
        <taxon>eudicotyledons</taxon>
        <taxon>Gunneridae</taxon>
        <taxon>Pentapetalae</taxon>
        <taxon>asterids</taxon>
        <taxon>campanulids</taxon>
        <taxon>Asterales</taxon>
        <taxon>Asteraceae</taxon>
        <taxon>Asteroideae</taxon>
        <taxon>Anthemideae</taxon>
        <taxon>Artemisiinae</taxon>
        <taxon>Artemisia</taxon>
    </lineage>
</organism>
<dbReference type="GO" id="GO:0008526">
    <property type="term" value="F:phosphatidylinositol transfer activity"/>
    <property type="evidence" value="ECO:0007669"/>
    <property type="project" value="TreeGrafter"/>
</dbReference>
<name>A0A2U1NPM5_ARTAN</name>
<keyword evidence="5" id="KW-1185">Reference proteome</keyword>
<dbReference type="InterPro" id="IPR052578">
    <property type="entry name" value="PI_Transfer_CRAL-TRIO"/>
</dbReference>
<dbReference type="SUPFAM" id="SSF46938">
    <property type="entry name" value="CRAL/TRIO N-terminal domain"/>
    <property type="match status" value="1"/>
</dbReference>
<feature type="region of interest" description="Disordered" evidence="1">
    <location>
        <begin position="1"/>
        <end position="24"/>
    </location>
</feature>
<dbReference type="OrthoDB" id="75724at2759"/>
<dbReference type="SUPFAM" id="SSF52087">
    <property type="entry name" value="CRAL/TRIO domain"/>
    <property type="match status" value="1"/>
</dbReference>
<dbReference type="Gene3D" id="3.40.525.10">
    <property type="entry name" value="CRAL-TRIO lipid binding domain"/>
    <property type="match status" value="2"/>
</dbReference>
<dbReference type="EMBL" id="PKPP01002408">
    <property type="protein sequence ID" value="PWA75455.1"/>
    <property type="molecule type" value="Genomic_DNA"/>
</dbReference>
<proteinExistence type="predicted"/>
<evidence type="ECO:0000259" key="3">
    <source>
        <dbReference type="SMART" id="SM01100"/>
    </source>
</evidence>
<feature type="domain" description="CRAL/TRIO N-terminal" evidence="3">
    <location>
        <begin position="43"/>
        <end position="68"/>
    </location>
</feature>
<protein>
    <submittedName>
        <fullName evidence="4">CRAL-TRIO domain-containing protein</fullName>
    </submittedName>
</protein>
<dbReference type="SMART" id="SM00516">
    <property type="entry name" value="SEC14"/>
    <property type="match status" value="1"/>
</dbReference>
<comment type="caution">
    <text evidence="4">The sequence shown here is derived from an EMBL/GenBank/DDBJ whole genome shotgun (WGS) entry which is preliminary data.</text>
</comment>
<dbReference type="AlphaFoldDB" id="A0A2U1NPM5"/>
<dbReference type="PANTHER" id="PTHR45824:SF28">
    <property type="entry name" value="CRAL-TRIO LIPID BINDING DOMAIN, CRAL_TRIO DOMAIN, CRAL_TRIO DOMAIN SUPERFAMILY"/>
    <property type="match status" value="1"/>
</dbReference>
<evidence type="ECO:0000313" key="4">
    <source>
        <dbReference type="EMBL" id="PWA75455.1"/>
    </source>
</evidence>
<gene>
    <name evidence="4" type="ORF">CTI12_AA243230</name>
</gene>
<evidence type="ECO:0000313" key="5">
    <source>
        <dbReference type="Proteomes" id="UP000245207"/>
    </source>
</evidence>
<dbReference type="InterPro" id="IPR036865">
    <property type="entry name" value="CRAL-TRIO_dom_sf"/>
</dbReference>
<dbReference type="InterPro" id="IPR011074">
    <property type="entry name" value="CRAL/TRIO_N_dom"/>
</dbReference>
<feature type="compositionally biased region" description="Basic and acidic residues" evidence="1">
    <location>
        <begin position="11"/>
        <end position="24"/>
    </location>
</feature>
<dbReference type="SMART" id="SM01100">
    <property type="entry name" value="CRAL_TRIO_N"/>
    <property type="match status" value="1"/>
</dbReference>
<feature type="domain" description="CRAL-TRIO" evidence="2">
    <location>
        <begin position="88"/>
        <end position="214"/>
    </location>
</feature>
<evidence type="ECO:0000256" key="1">
    <source>
        <dbReference type="SAM" id="MobiDB-lite"/>
    </source>
</evidence>
<dbReference type="STRING" id="35608.A0A2U1NPM5"/>
<accession>A0A2U1NPM5</accession>
<dbReference type="Pfam" id="PF03765">
    <property type="entry name" value="CRAL_TRIO_N"/>
    <property type="match status" value="1"/>
</dbReference>
<dbReference type="CDD" id="cd00170">
    <property type="entry name" value="SEC14"/>
    <property type="match status" value="1"/>
</dbReference>
<reference evidence="4 5" key="1">
    <citation type="journal article" date="2018" name="Mol. Plant">
        <title>The genome of Artemisia annua provides insight into the evolution of Asteraceae family and artemisinin biosynthesis.</title>
        <authorList>
            <person name="Shen Q."/>
            <person name="Zhang L."/>
            <person name="Liao Z."/>
            <person name="Wang S."/>
            <person name="Yan T."/>
            <person name="Shi P."/>
            <person name="Liu M."/>
            <person name="Fu X."/>
            <person name="Pan Q."/>
            <person name="Wang Y."/>
            <person name="Lv Z."/>
            <person name="Lu X."/>
            <person name="Zhang F."/>
            <person name="Jiang W."/>
            <person name="Ma Y."/>
            <person name="Chen M."/>
            <person name="Hao X."/>
            <person name="Li L."/>
            <person name="Tang Y."/>
            <person name="Lv G."/>
            <person name="Zhou Y."/>
            <person name="Sun X."/>
            <person name="Brodelius P.E."/>
            <person name="Rose J.K.C."/>
            <person name="Tang K."/>
        </authorList>
    </citation>
    <scope>NUCLEOTIDE SEQUENCE [LARGE SCALE GENOMIC DNA]</scope>
    <source>
        <strain evidence="5">cv. Huhao1</strain>
        <tissue evidence="4">Leaf</tissue>
    </source>
</reference>
<evidence type="ECO:0000259" key="2">
    <source>
        <dbReference type="SMART" id="SM00516"/>
    </source>
</evidence>
<dbReference type="Proteomes" id="UP000245207">
    <property type="component" value="Unassembled WGS sequence"/>
</dbReference>
<dbReference type="InterPro" id="IPR001251">
    <property type="entry name" value="CRAL-TRIO_dom"/>
</dbReference>
<dbReference type="InterPro" id="IPR036273">
    <property type="entry name" value="CRAL/TRIO_N_dom_sf"/>
</dbReference>
<feature type="compositionally biased region" description="Polar residues" evidence="1">
    <location>
        <begin position="1"/>
        <end position="10"/>
    </location>
</feature>
<dbReference type="Pfam" id="PF00650">
    <property type="entry name" value="CRAL_TRIO"/>
    <property type="match status" value="1"/>
</dbReference>
<sequence length="270" mass="31271">MFRWRGSSQKQEQKHHENKPEDKLSELKAALGPLTGRNLLYCTDECLKRYLEARNWNVDKAKKMLEETLLWRSTYKPEEIRWEEVAVEGETGKMFRGNFHDRHGRTILIMKPGLQNTTSLDSQIKHLVYMMENAILNLPQGQEEIVWLVDFTGLSFRINVPIKTARETIVQYFLDPKTFQKVKFVYPKNKESVELMKSYFDVDNLPIEFGGKTTMKYDHEAFSKLMVQDDVKGAKYWGFDEKTSPVVTNNATNGNHATGAIIAPEPEFVG</sequence>
<dbReference type="PANTHER" id="PTHR45824">
    <property type="entry name" value="GH16843P"/>
    <property type="match status" value="1"/>
</dbReference>